<evidence type="ECO:0000256" key="3">
    <source>
        <dbReference type="ARBA" id="ARBA00012621"/>
    </source>
</evidence>
<evidence type="ECO:0000256" key="4">
    <source>
        <dbReference type="ARBA" id="ARBA00019077"/>
    </source>
</evidence>
<evidence type="ECO:0000313" key="13">
    <source>
        <dbReference type="Proteomes" id="UP000294547"/>
    </source>
</evidence>
<organism evidence="12 13">
    <name type="scientific">Oharaeibacter diazotrophicus</name>
    <dbReference type="NCBI Taxonomy" id="1920512"/>
    <lineage>
        <taxon>Bacteria</taxon>
        <taxon>Pseudomonadati</taxon>
        <taxon>Pseudomonadota</taxon>
        <taxon>Alphaproteobacteria</taxon>
        <taxon>Hyphomicrobiales</taxon>
        <taxon>Pleomorphomonadaceae</taxon>
        <taxon>Oharaeibacter</taxon>
    </lineage>
</organism>
<dbReference type="InterPro" id="IPR007507">
    <property type="entry name" value="Glycos_transf_N"/>
</dbReference>
<dbReference type="GO" id="GO:0009244">
    <property type="term" value="P:lipopolysaccharide core region biosynthetic process"/>
    <property type="evidence" value="ECO:0007669"/>
    <property type="project" value="UniProtKB-UniRule"/>
</dbReference>
<dbReference type="UniPathway" id="UPA00958"/>
<accession>A0A4R6RBQ7</accession>
<keyword evidence="10" id="KW-0472">Membrane</keyword>
<dbReference type="InterPro" id="IPR039901">
    <property type="entry name" value="Kdotransferase"/>
</dbReference>
<evidence type="ECO:0000256" key="2">
    <source>
        <dbReference type="ARBA" id="ARBA00004713"/>
    </source>
</evidence>
<feature type="domain" description="3-deoxy-D-manno-octulosonic-acid transferase N-terminal" evidence="11">
    <location>
        <begin position="40"/>
        <end position="216"/>
    </location>
</feature>
<dbReference type="Pfam" id="PF04413">
    <property type="entry name" value="Glycos_transf_N"/>
    <property type="match status" value="1"/>
</dbReference>
<name>A0A4R6RBQ7_9HYPH</name>
<proteinExistence type="inferred from homology"/>
<evidence type="ECO:0000256" key="7">
    <source>
        <dbReference type="ARBA" id="ARBA00049183"/>
    </source>
</evidence>
<keyword evidence="10" id="KW-0448">Lipopolysaccharide biosynthesis</keyword>
<feature type="site" description="Transition state stabilizer" evidence="9">
    <location>
        <position position="213"/>
    </location>
</feature>
<dbReference type="Gene3D" id="3.40.50.2000">
    <property type="entry name" value="Glycogen Phosphorylase B"/>
    <property type="match status" value="1"/>
</dbReference>
<feature type="site" description="Transition state stabilizer" evidence="9">
    <location>
        <position position="137"/>
    </location>
</feature>
<dbReference type="Gene3D" id="3.40.50.11720">
    <property type="entry name" value="3-Deoxy-D-manno-octulosonic-acid transferase, N-terminal domain"/>
    <property type="match status" value="1"/>
</dbReference>
<evidence type="ECO:0000256" key="9">
    <source>
        <dbReference type="PIRSR" id="PIRSR639901-2"/>
    </source>
</evidence>
<sequence>MAEPGDRLLAAWCGLTRLAAPVGRLIVALRRRAGREHPLRWSERLGIQGEMPPGPRRPVVWVHAASVGETMAVLPLVARIAETGVRVVFTTVTVTSADVAAVRLPAGVVHRFVPVDVAPFVDRFLDAWAPRLAVFVESEMWPVAIARLHDRGVPLVVANARMSDRSFRRWRRVRPVIAAMLSRVTLVLAQSPLDTERFAALGAPRVETAGNVKFDAPPPEAPRAAAAALAAAVEGRPVLLAASTHPGEDEIVLAAFARLRARVPDLLLVIAPRHPVRGAEIAALAADLGLAVGQRSTGALPRPETAVYVADTVGELGTFYRLATVAFVGGSLVDVGGHNPIEAGRFDAAVVAGPQLWNFRDVYAALVEAGGAVLVEGEDDLVDAVERLVLHVGERGRRIAAARAVVDGYTGALDRTLAALRPFLAAAGEGGP</sequence>
<gene>
    <name evidence="12" type="ORF">EDD54_3387</name>
</gene>
<dbReference type="GO" id="GO:0043842">
    <property type="term" value="F:Kdo transferase activity"/>
    <property type="evidence" value="ECO:0007669"/>
    <property type="project" value="UniProtKB-EC"/>
</dbReference>
<feature type="active site" description="Proton acceptor" evidence="8">
    <location>
        <position position="69"/>
    </location>
</feature>
<dbReference type="GO" id="GO:0009245">
    <property type="term" value="P:lipid A biosynthetic process"/>
    <property type="evidence" value="ECO:0007669"/>
    <property type="project" value="TreeGrafter"/>
</dbReference>
<protein>
    <recommendedName>
        <fullName evidence="4 10">3-deoxy-D-manno-octulosonic acid transferase</fullName>
        <shortName evidence="10">Kdo transferase</shortName>
        <ecNumber evidence="3 10">2.4.99.12</ecNumber>
    </recommendedName>
    <alternativeName>
        <fullName evidence="6 10">Lipid IV(A) 3-deoxy-D-manno-octulosonic acid transferase</fullName>
    </alternativeName>
</protein>
<comment type="caution">
    <text evidence="12">The sequence shown here is derived from an EMBL/GenBank/DDBJ whole genome shotgun (WGS) entry which is preliminary data.</text>
</comment>
<comment type="function">
    <text evidence="1 10">Involved in lipopolysaccharide (LPS) biosynthesis. Catalyzes the transfer of 3-deoxy-D-manno-octulosonate (Kdo) residue(s) from CMP-Kdo to lipid IV(A), the tetraacyldisaccharide-1,4'-bisphosphate precursor of lipid A.</text>
</comment>
<comment type="catalytic activity">
    <reaction evidence="7 10">
        <text>lipid IVA (E. coli) + CMP-3-deoxy-beta-D-manno-octulosonate = alpha-Kdo-(2-&gt;6)-lipid IVA (E. coli) + CMP + H(+)</text>
        <dbReference type="Rhea" id="RHEA:28066"/>
        <dbReference type="ChEBI" id="CHEBI:15378"/>
        <dbReference type="ChEBI" id="CHEBI:58603"/>
        <dbReference type="ChEBI" id="CHEBI:60364"/>
        <dbReference type="ChEBI" id="CHEBI:60377"/>
        <dbReference type="ChEBI" id="CHEBI:85987"/>
        <dbReference type="EC" id="2.4.99.12"/>
    </reaction>
</comment>
<dbReference type="EMBL" id="SNXY01000009">
    <property type="protein sequence ID" value="TDP83425.1"/>
    <property type="molecule type" value="Genomic_DNA"/>
</dbReference>
<dbReference type="InterPro" id="IPR038107">
    <property type="entry name" value="Glycos_transf_N_sf"/>
</dbReference>
<dbReference type="PANTHER" id="PTHR42755:SF1">
    <property type="entry name" value="3-DEOXY-D-MANNO-OCTULOSONIC ACID TRANSFERASE, MITOCHONDRIAL-RELATED"/>
    <property type="match status" value="1"/>
</dbReference>
<evidence type="ECO:0000256" key="10">
    <source>
        <dbReference type="RuleBase" id="RU365103"/>
    </source>
</evidence>
<evidence type="ECO:0000256" key="5">
    <source>
        <dbReference type="ARBA" id="ARBA00022679"/>
    </source>
</evidence>
<evidence type="ECO:0000313" key="12">
    <source>
        <dbReference type="EMBL" id="TDP83425.1"/>
    </source>
</evidence>
<evidence type="ECO:0000256" key="6">
    <source>
        <dbReference type="ARBA" id="ARBA00031445"/>
    </source>
</evidence>
<comment type="subcellular location">
    <subcellularLocation>
        <location evidence="10">Cell membrane</location>
    </subcellularLocation>
</comment>
<comment type="similarity">
    <text evidence="10">Belongs to the glycosyltransferase group 1 family.</text>
</comment>
<dbReference type="Proteomes" id="UP000294547">
    <property type="component" value="Unassembled WGS sequence"/>
</dbReference>
<dbReference type="SUPFAM" id="SSF53756">
    <property type="entry name" value="UDP-Glycosyltransferase/glycogen phosphorylase"/>
    <property type="match status" value="1"/>
</dbReference>
<evidence type="ECO:0000256" key="8">
    <source>
        <dbReference type="PIRSR" id="PIRSR639901-1"/>
    </source>
</evidence>
<dbReference type="RefSeq" id="WP_126538363.1">
    <property type="nucleotide sequence ID" value="NZ_BSPM01000009.1"/>
</dbReference>
<dbReference type="EC" id="2.4.99.12" evidence="3 10"/>
<dbReference type="GO" id="GO:0005886">
    <property type="term" value="C:plasma membrane"/>
    <property type="evidence" value="ECO:0007669"/>
    <property type="project" value="UniProtKB-SubCell"/>
</dbReference>
<evidence type="ECO:0000259" key="11">
    <source>
        <dbReference type="Pfam" id="PF04413"/>
    </source>
</evidence>
<comment type="pathway">
    <text evidence="2 10">Bacterial outer membrane biogenesis; LPS core biosynthesis.</text>
</comment>
<dbReference type="FunFam" id="3.40.50.11720:FF:000001">
    <property type="entry name" value="3-deoxy-D-manno-octulosonic acid transferase"/>
    <property type="match status" value="1"/>
</dbReference>
<keyword evidence="10" id="KW-1003">Cell membrane</keyword>
<keyword evidence="13" id="KW-1185">Reference proteome</keyword>
<reference evidence="12 13" key="1">
    <citation type="submission" date="2019-03" db="EMBL/GenBank/DDBJ databases">
        <title>Genomic Encyclopedia of Type Strains, Phase IV (KMG-IV): sequencing the most valuable type-strain genomes for metagenomic binning, comparative biology and taxonomic classification.</title>
        <authorList>
            <person name="Goeker M."/>
        </authorList>
    </citation>
    <scope>NUCLEOTIDE SEQUENCE [LARGE SCALE GENOMIC DNA]</scope>
    <source>
        <strain evidence="12 13">DSM 102969</strain>
    </source>
</reference>
<dbReference type="AlphaFoldDB" id="A0A4R6RBQ7"/>
<evidence type="ECO:0000256" key="1">
    <source>
        <dbReference type="ARBA" id="ARBA00003394"/>
    </source>
</evidence>
<dbReference type="OrthoDB" id="9789797at2"/>
<keyword evidence="5 10" id="KW-0808">Transferase</keyword>
<dbReference type="PANTHER" id="PTHR42755">
    <property type="entry name" value="3-DEOXY-MANNO-OCTULOSONATE CYTIDYLYLTRANSFERASE"/>
    <property type="match status" value="1"/>
</dbReference>